<dbReference type="EMBL" id="CP056030">
    <property type="protein sequence ID" value="QKZ05660.1"/>
    <property type="molecule type" value="Genomic_DNA"/>
</dbReference>
<protein>
    <submittedName>
        <fullName evidence="1">Dehydrogenase</fullName>
    </submittedName>
</protein>
<dbReference type="InterPro" id="IPR024651">
    <property type="entry name" value="FAD-SLDH_ssu"/>
</dbReference>
<dbReference type="Pfam" id="PF12318">
    <property type="entry name" value="FAD-SLDH"/>
    <property type="match status" value="1"/>
</dbReference>
<accession>A0A7D5D8M9</accession>
<dbReference type="PROSITE" id="PS51318">
    <property type="entry name" value="TAT"/>
    <property type="match status" value="1"/>
</dbReference>
<sequence>MQAPEPDASQPSPWHAPLKRRTVLTAFAVAALQAAMASSLGWSPLAQAAGPQVDAHGFFLVSQVLTGYDDLDPLIAGRIAQALVARQPTMAASLANLSTLAAVPANRESAEALLAAARQINEADAALALVAAWFKGTVGHGQDAVLITYKDALMYRPASDGLIVPTYCGNGPLWWTAAIPDASASIYGPRSAA</sequence>
<keyword evidence="2" id="KW-1185">Reference proteome</keyword>
<dbReference type="Proteomes" id="UP000509568">
    <property type="component" value="Chromosome"/>
</dbReference>
<organism evidence="1 2">
    <name type="scientific">Pseudomonas eucalypticola</name>
    <dbReference type="NCBI Taxonomy" id="2599595"/>
    <lineage>
        <taxon>Bacteria</taxon>
        <taxon>Pseudomonadati</taxon>
        <taxon>Pseudomonadota</taxon>
        <taxon>Gammaproteobacteria</taxon>
        <taxon>Pseudomonadales</taxon>
        <taxon>Pseudomonadaceae</taxon>
        <taxon>Pseudomonas</taxon>
    </lineage>
</organism>
<evidence type="ECO:0000313" key="1">
    <source>
        <dbReference type="EMBL" id="QKZ05660.1"/>
    </source>
</evidence>
<dbReference type="AlphaFoldDB" id="A0A7D5D8M9"/>
<dbReference type="InterPro" id="IPR006311">
    <property type="entry name" value="TAT_signal"/>
</dbReference>
<proteinExistence type="predicted"/>
<dbReference type="KEGG" id="pez:HWQ56_18400"/>
<gene>
    <name evidence="1" type="ORF">HWQ56_18400</name>
</gene>
<name>A0A7D5D8M9_9PSED</name>
<dbReference type="RefSeq" id="WP_176571414.1">
    <property type="nucleotide sequence ID" value="NZ_CP056030.1"/>
</dbReference>
<reference evidence="1 2" key="1">
    <citation type="submission" date="2020-06" db="EMBL/GenBank/DDBJ databases">
        <title>Pseudomonas eucalypticola sp. nov., an endophyte of Eucalyptus dunnii leaves with biocontrol ability of eucalyptus leaf blight.</title>
        <authorList>
            <person name="Liu Y."/>
            <person name="Song Z."/>
            <person name="Zeng H."/>
            <person name="Lu M."/>
            <person name="Wang X."/>
            <person name="Lian X."/>
            <person name="Zhang Q."/>
        </authorList>
    </citation>
    <scope>NUCLEOTIDE SEQUENCE [LARGE SCALE GENOMIC DNA]</scope>
    <source>
        <strain evidence="1 2">NP-1</strain>
    </source>
</reference>
<evidence type="ECO:0000313" key="2">
    <source>
        <dbReference type="Proteomes" id="UP000509568"/>
    </source>
</evidence>